<name>A0A9P9DXP3_9HYPO</name>
<comment type="caution">
    <text evidence="1">The sequence shown here is derived from an EMBL/GenBank/DDBJ whole genome shotgun (WGS) entry which is preliminary data.</text>
</comment>
<reference evidence="1" key="1">
    <citation type="journal article" date="2021" name="Nat. Commun.">
        <title>Genetic determinants of endophytism in the Arabidopsis root mycobiome.</title>
        <authorList>
            <person name="Mesny F."/>
            <person name="Miyauchi S."/>
            <person name="Thiergart T."/>
            <person name="Pickel B."/>
            <person name="Atanasova L."/>
            <person name="Karlsson M."/>
            <person name="Huettel B."/>
            <person name="Barry K.W."/>
            <person name="Haridas S."/>
            <person name="Chen C."/>
            <person name="Bauer D."/>
            <person name="Andreopoulos W."/>
            <person name="Pangilinan J."/>
            <person name="LaButti K."/>
            <person name="Riley R."/>
            <person name="Lipzen A."/>
            <person name="Clum A."/>
            <person name="Drula E."/>
            <person name="Henrissat B."/>
            <person name="Kohler A."/>
            <person name="Grigoriev I.V."/>
            <person name="Martin F.M."/>
            <person name="Hacquard S."/>
        </authorList>
    </citation>
    <scope>NUCLEOTIDE SEQUENCE</scope>
    <source>
        <strain evidence="1">MPI-CAGE-AT-0147</strain>
    </source>
</reference>
<protein>
    <submittedName>
        <fullName evidence="1">Uncharacterized protein</fullName>
    </submittedName>
</protein>
<organism evidence="1 2">
    <name type="scientific">Dactylonectria macrodidyma</name>
    <dbReference type="NCBI Taxonomy" id="307937"/>
    <lineage>
        <taxon>Eukaryota</taxon>
        <taxon>Fungi</taxon>
        <taxon>Dikarya</taxon>
        <taxon>Ascomycota</taxon>
        <taxon>Pezizomycotina</taxon>
        <taxon>Sordariomycetes</taxon>
        <taxon>Hypocreomycetidae</taxon>
        <taxon>Hypocreales</taxon>
        <taxon>Nectriaceae</taxon>
        <taxon>Dactylonectria</taxon>
    </lineage>
</organism>
<keyword evidence="2" id="KW-1185">Reference proteome</keyword>
<evidence type="ECO:0000313" key="2">
    <source>
        <dbReference type="Proteomes" id="UP000738349"/>
    </source>
</evidence>
<proteinExistence type="predicted"/>
<accession>A0A9P9DXP3</accession>
<dbReference type="OrthoDB" id="5042680at2759"/>
<sequence>MSDSNIYSEPDTIIVDREQQRTLCSAVVEGLPENDDGQAFIDNFDGFCNCLWSLKLMATNNDYYRIFEFMHLASTITPGFVNAVQSVDACVKNDFSVKDKRKDVISKELTSSSAPGGWKVVRSADINMETYKRFRKITNKCCNEGEIGEFFTDYIDQSYDVTNGALVVMLNDWIDLFDSIKKKVAAVKSAAKSVQTRLKTASSKVSAAKKSACKKNICNKSTAKSFLSQVSKSLAAAKVLNGAASAVAKAERAHSPIQSLNRNAIKGATVKHENVHLVSLIQDSEVSEMGDLILGFPISALMPDIAVKLKNEIIPIGSLTQYTTHGSDAIKKLNAALAKKWKNNKETSKLVTAIQSAMSKELQQPLSNFLKEVKGLNDALNQFPLRKKNLEWLVGSSSYERWTENTINVPCKDMETEVCEDAGDVAVLEYPTFESCVYGPEKIDMPNHHIPWIKWRFIT</sequence>
<gene>
    <name evidence="1" type="ORF">EDB81DRAFT_889093</name>
</gene>
<evidence type="ECO:0000313" key="1">
    <source>
        <dbReference type="EMBL" id="KAH7127288.1"/>
    </source>
</evidence>
<dbReference type="Proteomes" id="UP000738349">
    <property type="component" value="Unassembled WGS sequence"/>
</dbReference>
<dbReference type="AlphaFoldDB" id="A0A9P9DXP3"/>
<dbReference type="EMBL" id="JAGMUV010000019">
    <property type="protein sequence ID" value="KAH7127288.1"/>
    <property type="molecule type" value="Genomic_DNA"/>
</dbReference>